<proteinExistence type="predicted"/>
<name>A0A183NA89_9TREM</name>
<organism evidence="1 2">
    <name type="scientific">Schistosoma margrebowiei</name>
    <dbReference type="NCBI Taxonomy" id="48269"/>
    <lineage>
        <taxon>Eukaryota</taxon>
        <taxon>Metazoa</taxon>
        <taxon>Spiralia</taxon>
        <taxon>Lophotrochozoa</taxon>
        <taxon>Platyhelminthes</taxon>
        <taxon>Trematoda</taxon>
        <taxon>Digenea</taxon>
        <taxon>Strigeidida</taxon>
        <taxon>Schistosomatoidea</taxon>
        <taxon>Schistosomatidae</taxon>
        <taxon>Schistosoma</taxon>
    </lineage>
</organism>
<reference evidence="1 2" key="1">
    <citation type="submission" date="2018-11" db="EMBL/GenBank/DDBJ databases">
        <authorList>
            <consortium name="Pathogen Informatics"/>
        </authorList>
    </citation>
    <scope>NUCLEOTIDE SEQUENCE [LARGE SCALE GENOMIC DNA]</scope>
    <source>
        <strain evidence="1 2">Zambia</strain>
    </source>
</reference>
<evidence type="ECO:0000313" key="1">
    <source>
        <dbReference type="EMBL" id="VDP54393.1"/>
    </source>
</evidence>
<sequence length="165" mass="18145">MSSTSRSKCIDNIRSESDTDAATLSHVLQYSDLSTKVANLPIMPVVTSDNQCTSNDDTNPIFSSLPFEANKQIPSSYATALKNTIEIKKSLSHKKNVCTEPSGCRPNNKNITMTLPNKNKTILPDTMLYPTHRKGGYKGRLDSNVSQDGHCNHYVSRPNIGQTTV</sequence>
<keyword evidence="2" id="KW-1185">Reference proteome</keyword>
<protein>
    <submittedName>
        <fullName evidence="1">Uncharacterized protein</fullName>
    </submittedName>
</protein>
<dbReference type="AlphaFoldDB" id="A0A183NA89"/>
<accession>A0A183NA89</accession>
<dbReference type="EMBL" id="UZAI01021080">
    <property type="protein sequence ID" value="VDP54393.1"/>
    <property type="molecule type" value="Genomic_DNA"/>
</dbReference>
<gene>
    <name evidence="1" type="ORF">SMRZ_LOCUS25214</name>
</gene>
<dbReference type="Proteomes" id="UP000277204">
    <property type="component" value="Unassembled WGS sequence"/>
</dbReference>
<evidence type="ECO:0000313" key="2">
    <source>
        <dbReference type="Proteomes" id="UP000277204"/>
    </source>
</evidence>